<dbReference type="InterPro" id="IPR050300">
    <property type="entry name" value="GDXG_lipolytic_enzyme"/>
</dbReference>
<dbReference type="PROSITE" id="PS01174">
    <property type="entry name" value="LIPASE_GDXG_SER"/>
    <property type="match status" value="1"/>
</dbReference>
<dbReference type="InterPro" id="IPR029058">
    <property type="entry name" value="AB_hydrolase_fold"/>
</dbReference>
<name>A0A0D2JX50_9EURO</name>
<dbReference type="Gene3D" id="3.40.50.1820">
    <property type="entry name" value="alpha/beta hydrolase"/>
    <property type="match status" value="1"/>
</dbReference>
<feature type="active site" evidence="3">
    <location>
        <position position="188"/>
    </location>
</feature>
<dbReference type="GO" id="GO:0016787">
    <property type="term" value="F:hydrolase activity"/>
    <property type="evidence" value="ECO:0007669"/>
    <property type="project" value="UniProtKB-KW"/>
</dbReference>
<organism evidence="5 6">
    <name type="scientific">Fonsecaea multimorphosa CBS 102226</name>
    <dbReference type="NCBI Taxonomy" id="1442371"/>
    <lineage>
        <taxon>Eukaryota</taxon>
        <taxon>Fungi</taxon>
        <taxon>Dikarya</taxon>
        <taxon>Ascomycota</taxon>
        <taxon>Pezizomycotina</taxon>
        <taxon>Eurotiomycetes</taxon>
        <taxon>Chaetothyriomycetidae</taxon>
        <taxon>Chaetothyriales</taxon>
        <taxon>Herpotrichiellaceae</taxon>
        <taxon>Fonsecaea</taxon>
    </lineage>
</organism>
<dbReference type="InterPro" id="IPR013094">
    <property type="entry name" value="AB_hydrolase_3"/>
</dbReference>
<dbReference type="InterPro" id="IPR033140">
    <property type="entry name" value="Lipase_GDXG_put_SER_AS"/>
</dbReference>
<dbReference type="PANTHER" id="PTHR48081">
    <property type="entry name" value="AB HYDROLASE SUPERFAMILY PROTEIN C4A8.06C"/>
    <property type="match status" value="1"/>
</dbReference>
<comment type="similarity">
    <text evidence="1">Belongs to the 'GDXG' lipolytic enzyme family.</text>
</comment>
<feature type="domain" description="Alpha/beta hydrolase fold-3" evidence="4">
    <location>
        <begin position="108"/>
        <end position="341"/>
    </location>
</feature>
<dbReference type="Proteomes" id="UP000053411">
    <property type="component" value="Unassembled WGS sequence"/>
</dbReference>
<dbReference type="PANTHER" id="PTHR48081:SF25">
    <property type="entry name" value="PUTATIVE (AFU_ORTHOLOGUE AFUA_3G11560)-RELATED"/>
    <property type="match status" value="1"/>
</dbReference>
<dbReference type="AlphaFoldDB" id="A0A0D2JX50"/>
<dbReference type="STRING" id="1442371.A0A0D2JX50"/>
<reference evidence="5 6" key="1">
    <citation type="submission" date="2015-01" db="EMBL/GenBank/DDBJ databases">
        <title>The Genome Sequence of Fonsecaea multimorphosa CBS 102226.</title>
        <authorList>
            <consortium name="The Broad Institute Genomics Platform"/>
            <person name="Cuomo C."/>
            <person name="de Hoog S."/>
            <person name="Gorbushina A."/>
            <person name="Stielow B."/>
            <person name="Teixiera M."/>
            <person name="Abouelleil A."/>
            <person name="Chapman S.B."/>
            <person name="Priest M."/>
            <person name="Young S.K."/>
            <person name="Wortman J."/>
            <person name="Nusbaum C."/>
            <person name="Birren B."/>
        </authorList>
    </citation>
    <scope>NUCLEOTIDE SEQUENCE [LARGE SCALE GENOMIC DNA]</scope>
    <source>
        <strain evidence="5 6">CBS 102226</strain>
    </source>
</reference>
<dbReference type="OrthoDB" id="5354320at2759"/>
<dbReference type="SUPFAM" id="SSF53474">
    <property type="entry name" value="alpha/beta-Hydrolases"/>
    <property type="match status" value="1"/>
</dbReference>
<dbReference type="EMBL" id="KN848083">
    <property type="protein sequence ID" value="KIX95094.1"/>
    <property type="molecule type" value="Genomic_DNA"/>
</dbReference>
<dbReference type="Pfam" id="PF07859">
    <property type="entry name" value="Abhydrolase_3"/>
    <property type="match status" value="1"/>
</dbReference>
<evidence type="ECO:0000313" key="6">
    <source>
        <dbReference type="Proteomes" id="UP000053411"/>
    </source>
</evidence>
<proteinExistence type="inferred from homology"/>
<protein>
    <recommendedName>
        <fullName evidence="4">Alpha/beta hydrolase fold-3 domain-containing protein</fullName>
    </recommendedName>
</protein>
<gene>
    <name evidence="5" type="ORF">Z520_09010</name>
</gene>
<sequence>MDHETEHTIEVIRASVRNSTPGRLIDLQRESLRDESTPNHVHVAKKELSLSTDTNLVELVADAIRSLGDGHETFTVPTVASVVVESVEHEAKENKCSGGSDIEPRPIILYFHGGQFWRMGRALRWVTGELARQTKGRCVAVRYSLAPQHPFPTALVEGLAAYVSLLYPTEGNLHTSVAARNICFAGDSAGGNIALALLQLILEINRKGQKLFWNGRESEIPVPAGTAVLSPYVDMVRSLDSEVLNLPYDIIGPRGPLFTVFDRCDIWPAKPPRHHVYADDSALLHPLVSPVTVRNWKGAPPLWVCVGEECLADQGMFVAQQAASTGATAVVEQFSMMPHNFSLIVPHAVPSKLSLQQWASFIRSVVEKPSSIKSEAMRWSGVPPLKTSMDLSRLVPLQREGVIEKMKAQIQDWGVPPS</sequence>
<evidence type="ECO:0000313" key="5">
    <source>
        <dbReference type="EMBL" id="KIX95094.1"/>
    </source>
</evidence>
<keyword evidence="6" id="KW-1185">Reference proteome</keyword>
<evidence type="ECO:0000256" key="1">
    <source>
        <dbReference type="ARBA" id="ARBA00010515"/>
    </source>
</evidence>
<dbReference type="VEuPathDB" id="FungiDB:Z520_09010"/>
<accession>A0A0D2JX50</accession>
<dbReference type="RefSeq" id="XP_016629217.1">
    <property type="nucleotide sequence ID" value="XM_016779506.1"/>
</dbReference>
<evidence type="ECO:0000256" key="3">
    <source>
        <dbReference type="PROSITE-ProRule" id="PRU10038"/>
    </source>
</evidence>
<dbReference type="GeneID" id="27714756"/>
<keyword evidence="2" id="KW-0378">Hydrolase</keyword>
<evidence type="ECO:0000259" key="4">
    <source>
        <dbReference type="Pfam" id="PF07859"/>
    </source>
</evidence>
<evidence type="ECO:0000256" key="2">
    <source>
        <dbReference type="ARBA" id="ARBA00022801"/>
    </source>
</evidence>